<proteinExistence type="predicted"/>
<name>A0A5N6GZC5_ASPFL</name>
<dbReference type="EMBL" id="ML734598">
    <property type="protein sequence ID" value="KAB8246589.1"/>
    <property type="molecule type" value="Genomic_DNA"/>
</dbReference>
<dbReference type="AlphaFoldDB" id="A0A5N6GZC5"/>
<reference evidence="1" key="1">
    <citation type="submission" date="2019-04" db="EMBL/GenBank/DDBJ databases">
        <title>Friends and foes A comparative genomics study of 23 Aspergillus species from section Flavi.</title>
        <authorList>
            <consortium name="DOE Joint Genome Institute"/>
            <person name="Kjaerbolling I."/>
            <person name="Vesth T."/>
            <person name="Frisvad J.C."/>
            <person name="Nybo J.L."/>
            <person name="Theobald S."/>
            <person name="Kildgaard S."/>
            <person name="Isbrandt T."/>
            <person name="Kuo A."/>
            <person name="Sato A."/>
            <person name="Lyhne E.K."/>
            <person name="Kogle M.E."/>
            <person name="Wiebenga A."/>
            <person name="Kun R.S."/>
            <person name="Lubbers R.J."/>
            <person name="Makela M.R."/>
            <person name="Barry K."/>
            <person name="Chovatia M."/>
            <person name="Clum A."/>
            <person name="Daum C."/>
            <person name="Haridas S."/>
            <person name="He G."/>
            <person name="LaButti K."/>
            <person name="Lipzen A."/>
            <person name="Mondo S."/>
            <person name="Riley R."/>
            <person name="Salamov A."/>
            <person name="Simmons B.A."/>
            <person name="Magnuson J.K."/>
            <person name="Henrissat B."/>
            <person name="Mortensen U.H."/>
            <person name="Larsen T.O."/>
            <person name="Devries R.P."/>
            <person name="Grigoriev I.V."/>
            <person name="Machida M."/>
            <person name="Baker S.E."/>
            <person name="Andersen M.R."/>
        </authorList>
    </citation>
    <scope>NUCLEOTIDE SEQUENCE [LARGE SCALE GENOMIC DNA]</scope>
    <source>
        <strain evidence="1">CBS 121.62</strain>
    </source>
</reference>
<protein>
    <submittedName>
        <fullName evidence="1">Uncharacterized protein</fullName>
    </submittedName>
</protein>
<dbReference type="Proteomes" id="UP000325434">
    <property type="component" value="Unassembled WGS sequence"/>
</dbReference>
<gene>
    <name evidence="1" type="ORF">BDV35DRAFT_353669</name>
</gene>
<organism evidence="1">
    <name type="scientific">Aspergillus flavus</name>
    <dbReference type="NCBI Taxonomy" id="5059"/>
    <lineage>
        <taxon>Eukaryota</taxon>
        <taxon>Fungi</taxon>
        <taxon>Dikarya</taxon>
        <taxon>Ascomycota</taxon>
        <taxon>Pezizomycotina</taxon>
        <taxon>Eurotiomycetes</taxon>
        <taxon>Eurotiomycetidae</taxon>
        <taxon>Eurotiales</taxon>
        <taxon>Aspergillaceae</taxon>
        <taxon>Aspergillus</taxon>
        <taxon>Aspergillus subgen. Circumdati</taxon>
    </lineage>
</organism>
<evidence type="ECO:0000313" key="1">
    <source>
        <dbReference type="EMBL" id="KAB8246589.1"/>
    </source>
</evidence>
<sequence>MVQKIKEQLVLKLVTVELPAPRGNPAPWLYIPFSFLGELTTLYAMGLTVKSASFVSHSKKINTAIIGRVTRNFVEPLSTTGNRFCRLSNELLSKLAFIDSTIM</sequence>
<accession>A0A5N6GZC5</accession>